<dbReference type="FunFam" id="3.40.50.300:FF:000285">
    <property type="entry name" value="Sporulation initiation inhibitor Soj"/>
    <property type="match status" value="1"/>
</dbReference>
<dbReference type="RefSeq" id="WP_072722531.1">
    <property type="nucleotide sequence ID" value="NZ_LN889815.1"/>
</dbReference>
<dbReference type="PANTHER" id="PTHR13696:SF52">
    <property type="entry name" value="PARA FAMILY PROTEIN CT_582"/>
    <property type="match status" value="1"/>
</dbReference>
<dbReference type="OrthoDB" id="465933at2"/>
<evidence type="ECO:0000313" key="3">
    <source>
        <dbReference type="EMBL" id="CUR35575.1"/>
    </source>
</evidence>
<dbReference type="AlphaFoldDB" id="A0A1J1LT46"/>
<protein>
    <submittedName>
        <fullName evidence="3">Sporulation initiation inhibitor protein soj</fullName>
    </submittedName>
</protein>
<dbReference type="InterPro" id="IPR050678">
    <property type="entry name" value="DNA_Partitioning_ATPase"/>
</dbReference>
<accession>A0A1J1LT46</accession>
<name>A0A1J1LT46_9CYAN</name>
<keyword evidence="4" id="KW-1185">Reference proteome</keyword>
<dbReference type="InterPro" id="IPR025669">
    <property type="entry name" value="AAA_dom"/>
</dbReference>
<gene>
    <name evidence="3" type="primary">soj</name>
    <name evidence="3" type="ORF">PL9214670201</name>
</gene>
<dbReference type="Proteomes" id="UP000184315">
    <property type="component" value="Unassembled WGS sequence"/>
</dbReference>
<dbReference type="SUPFAM" id="SSF52540">
    <property type="entry name" value="P-loop containing nucleoside triphosphate hydrolases"/>
    <property type="match status" value="1"/>
</dbReference>
<dbReference type="CDD" id="cd02042">
    <property type="entry name" value="ParAB_family"/>
    <property type="match status" value="1"/>
</dbReference>
<evidence type="ECO:0000259" key="2">
    <source>
        <dbReference type="Pfam" id="PF13614"/>
    </source>
</evidence>
<dbReference type="Pfam" id="PF13614">
    <property type="entry name" value="AAA_31"/>
    <property type="match status" value="1"/>
</dbReference>
<evidence type="ECO:0000256" key="1">
    <source>
        <dbReference type="ARBA" id="ARBA00006976"/>
    </source>
</evidence>
<reference evidence="4" key="1">
    <citation type="submission" date="2015-10" db="EMBL/GenBank/DDBJ databases">
        <authorList>
            <person name="Regsiter A."/>
            <person name="william w."/>
        </authorList>
    </citation>
    <scope>NUCLEOTIDE SEQUENCE [LARGE SCALE GENOMIC DNA]</scope>
</reference>
<dbReference type="PANTHER" id="PTHR13696">
    <property type="entry name" value="P-LOOP CONTAINING NUCLEOSIDE TRIPHOSPHATE HYDROLASE"/>
    <property type="match status" value="1"/>
</dbReference>
<evidence type="ECO:0000313" key="4">
    <source>
        <dbReference type="Proteomes" id="UP000184315"/>
    </source>
</evidence>
<organism evidence="3 4">
    <name type="scientific">Planktothrix tepida PCC 9214</name>
    <dbReference type="NCBI Taxonomy" id="671072"/>
    <lineage>
        <taxon>Bacteria</taxon>
        <taxon>Bacillati</taxon>
        <taxon>Cyanobacteriota</taxon>
        <taxon>Cyanophyceae</taxon>
        <taxon>Oscillatoriophycideae</taxon>
        <taxon>Oscillatoriales</taxon>
        <taxon>Microcoleaceae</taxon>
        <taxon>Planktothrix</taxon>
    </lineage>
</organism>
<proteinExistence type="inferred from homology"/>
<dbReference type="EMBL" id="CZDF01000174">
    <property type="protein sequence ID" value="CUR35575.1"/>
    <property type="molecule type" value="Genomic_DNA"/>
</dbReference>
<feature type="domain" description="AAA" evidence="2">
    <location>
        <begin position="4"/>
        <end position="175"/>
    </location>
</feature>
<dbReference type="STRING" id="671072.PL9214670201"/>
<dbReference type="InterPro" id="IPR027417">
    <property type="entry name" value="P-loop_NTPase"/>
</dbReference>
<dbReference type="Gene3D" id="3.40.50.300">
    <property type="entry name" value="P-loop containing nucleotide triphosphate hydrolases"/>
    <property type="match status" value="1"/>
</dbReference>
<sequence length="264" mass="28653">MSVVISLFNQSGGVAKTTLTMNLGYHLAQKDYRVLLVDLDPQGSLTAFMGLEPADLDQTVYEAIMAGESLPLHHALHRMDLLPSNINLSGAELELVVADMRDTRLKVALEPVQADYDFILIDCPPSLGILSYIALVASTHVLIPIQTEYKALKGTELLLGTIGRVRKRANPHLKIAGFVPTLYDSRTGQAASSLHSISDSLASVGRIYSPVPRSVAFADASQQHLPLACLNSKHPSLKVFDEIVFGLESLLDSPISTPSRSRKK</sequence>
<comment type="similarity">
    <text evidence="1">Belongs to the ParA family.</text>
</comment>